<dbReference type="PANTHER" id="PTHR33877:SF2">
    <property type="entry name" value="OS07G0170200 PROTEIN"/>
    <property type="match status" value="1"/>
</dbReference>
<dbReference type="InterPro" id="IPR002711">
    <property type="entry name" value="HNH"/>
</dbReference>
<reference evidence="2" key="1">
    <citation type="journal article" date="2021" name="Proc. Natl. Acad. Sci. U.S.A.">
        <title>A Catalog of Tens of Thousands of Viruses from Human Metagenomes Reveals Hidden Associations with Chronic Diseases.</title>
        <authorList>
            <person name="Tisza M.J."/>
            <person name="Buck C.B."/>
        </authorList>
    </citation>
    <scope>NUCLEOTIDE SEQUENCE</scope>
    <source>
        <strain evidence="2">CtwWa4</strain>
    </source>
</reference>
<accession>A0A8S5ND49</accession>
<sequence length="221" mass="25397">MASAKQKLKDYFIKNVGKDIDRETLREVAGNIQDWQRALRTLRQETGLDIVATKNGYILTSLEPKHEPQIRKNIDNKLKYAVLQRDNSTCQRCGANIHNTPNVKLVIDHKIPVELGGSTTIDNLWTLCSDCNGGKQAFFTDENTERMKEIMQMGSAAARLQAYFEMNPNKVIEPTKLQTVANVRDWERTLRMVRQKTGMDIQWVRPNDEYAMGGYIYKKSE</sequence>
<keyword evidence="2" id="KW-0255">Endonuclease</keyword>
<evidence type="ECO:0000313" key="2">
    <source>
        <dbReference type="EMBL" id="DAD91995.1"/>
    </source>
</evidence>
<keyword evidence="2" id="KW-0540">Nuclease</keyword>
<feature type="domain" description="HNH nuclease" evidence="1">
    <location>
        <begin position="77"/>
        <end position="133"/>
    </location>
</feature>
<dbReference type="GO" id="GO:0008270">
    <property type="term" value="F:zinc ion binding"/>
    <property type="evidence" value="ECO:0007669"/>
    <property type="project" value="InterPro"/>
</dbReference>
<proteinExistence type="predicted"/>
<dbReference type="CDD" id="cd00085">
    <property type="entry name" value="HNHc"/>
    <property type="match status" value="1"/>
</dbReference>
<dbReference type="InterPro" id="IPR052892">
    <property type="entry name" value="NA-targeting_endonuclease"/>
</dbReference>
<dbReference type="PANTHER" id="PTHR33877">
    <property type="entry name" value="SLL1193 PROTEIN"/>
    <property type="match status" value="1"/>
</dbReference>
<organism evidence="2">
    <name type="scientific">Siphoviridae sp. ctwWa4</name>
    <dbReference type="NCBI Taxonomy" id="2826517"/>
    <lineage>
        <taxon>Viruses</taxon>
        <taxon>Duplodnaviria</taxon>
        <taxon>Heunggongvirae</taxon>
        <taxon>Uroviricota</taxon>
        <taxon>Caudoviricetes</taxon>
    </lineage>
</organism>
<keyword evidence="2" id="KW-0378">Hydrolase</keyword>
<dbReference type="EMBL" id="BK015126">
    <property type="protein sequence ID" value="DAD91995.1"/>
    <property type="molecule type" value="Genomic_DNA"/>
</dbReference>
<dbReference type="Gene3D" id="1.10.30.50">
    <property type="match status" value="1"/>
</dbReference>
<name>A0A8S5ND49_9CAUD</name>
<dbReference type="GO" id="GO:0003676">
    <property type="term" value="F:nucleic acid binding"/>
    <property type="evidence" value="ECO:0007669"/>
    <property type="project" value="InterPro"/>
</dbReference>
<dbReference type="GO" id="GO:0004519">
    <property type="term" value="F:endonuclease activity"/>
    <property type="evidence" value="ECO:0007669"/>
    <property type="project" value="UniProtKB-KW"/>
</dbReference>
<dbReference type="Pfam" id="PF01844">
    <property type="entry name" value="HNH"/>
    <property type="match status" value="1"/>
</dbReference>
<protein>
    <submittedName>
        <fullName evidence="2">Restriction endonuclease</fullName>
    </submittedName>
</protein>
<dbReference type="InterPro" id="IPR003615">
    <property type="entry name" value="HNH_nuc"/>
</dbReference>
<evidence type="ECO:0000259" key="1">
    <source>
        <dbReference type="SMART" id="SM00507"/>
    </source>
</evidence>
<dbReference type="SMART" id="SM00507">
    <property type="entry name" value="HNHc"/>
    <property type="match status" value="1"/>
</dbReference>